<dbReference type="EMBL" id="JAUYZG010000006">
    <property type="protein sequence ID" value="KAK2905400.1"/>
    <property type="molecule type" value="Genomic_DNA"/>
</dbReference>
<feature type="compositionally biased region" description="Basic and acidic residues" evidence="1">
    <location>
        <begin position="49"/>
        <end position="59"/>
    </location>
</feature>
<evidence type="ECO:0000256" key="1">
    <source>
        <dbReference type="SAM" id="MobiDB-lite"/>
    </source>
</evidence>
<feature type="compositionally biased region" description="Basic and acidic residues" evidence="1">
    <location>
        <begin position="23"/>
        <end position="42"/>
    </location>
</feature>
<dbReference type="AlphaFoldDB" id="A0AA88PVP9"/>
<evidence type="ECO:0000313" key="3">
    <source>
        <dbReference type="Proteomes" id="UP001187343"/>
    </source>
</evidence>
<organism evidence="2 3">
    <name type="scientific">Cirrhinus molitorella</name>
    <name type="common">mud carp</name>
    <dbReference type="NCBI Taxonomy" id="172907"/>
    <lineage>
        <taxon>Eukaryota</taxon>
        <taxon>Metazoa</taxon>
        <taxon>Chordata</taxon>
        <taxon>Craniata</taxon>
        <taxon>Vertebrata</taxon>
        <taxon>Euteleostomi</taxon>
        <taxon>Actinopterygii</taxon>
        <taxon>Neopterygii</taxon>
        <taxon>Teleostei</taxon>
        <taxon>Ostariophysi</taxon>
        <taxon>Cypriniformes</taxon>
        <taxon>Cyprinidae</taxon>
        <taxon>Labeoninae</taxon>
        <taxon>Labeonini</taxon>
        <taxon>Cirrhinus</taxon>
    </lineage>
</organism>
<reference evidence="2" key="1">
    <citation type="submission" date="2023-08" db="EMBL/GenBank/DDBJ databases">
        <title>Chromosome-level Genome Assembly of mud carp (Cirrhinus molitorella).</title>
        <authorList>
            <person name="Liu H."/>
        </authorList>
    </citation>
    <scope>NUCLEOTIDE SEQUENCE</scope>
    <source>
        <strain evidence="2">Prfri</strain>
        <tissue evidence="2">Muscle</tissue>
    </source>
</reference>
<accession>A0AA88PVP9</accession>
<dbReference type="Proteomes" id="UP001187343">
    <property type="component" value="Unassembled WGS sequence"/>
</dbReference>
<gene>
    <name evidence="2" type="ORF">Q8A67_007199</name>
</gene>
<comment type="caution">
    <text evidence="2">The sequence shown here is derived from an EMBL/GenBank/DDBJ whole genome shotgun (WGS) entry which is preliminary data.</text>
</comment>
<evidence type="ECO:0000313" key="2">
    <source>
        <dbReference type="EMBL" id="KAK2905400.1"/>
    </source>
</evidence>
<protein>
    <submittedName>
        <fullName evidence="2">Uncharacterized protein</fullName>
    </submittedName>
</protein>
<proteinExistence type="predicted"/>
<feature type="compositionally biased region" description="Polar residues" evidence="1">
    <location>
        <begin position="1"/>
        <end position="18"/>
    </location>
</feature>
<sequence length="151" mass="16696">MSAGSHTVTPRGSVSSGKLWSPEGKKPSGSHEERRVPAERRACGWRSNRSGDDQAEVRTGRPGHGTTRRSVEELGRMAADVKSEEQPSLRCVYTRSIQVSRLLVYLLLLFRAAGTWPDITGLHPGQATIPQHGELQLQRDSRSRERGGRID</sequence>
<feature type="region of interest" description="Disordered" evidence="1">
    <location>
        <begin position="1"/>
        <end position="69"/>
    </location>
</feature>
<keyword evidence="3" id="KW-1185">Reference proteome</keyword>
<name>A0AA88PVP9_9TELE</name>